<evidence type="ECO:0000313" key="4">
    <source>
        <dbReference type="EMBL" id="CAA9421001.1"/>
    </source>
</evidence>
<protein>
    <submittedName>
        <fullName evidence="4">Permease of the drug/metabolite transporter (DMT) superfamily</fullName>
    </submittedName>
</protein>
<evidence type="ECO:0000256" key="1">
    <source>
        <dbReference type="ARBA" id="ARBA00007362"/>
    </source>
</evidence>
<accession>A0A6J4PVV6</accession>
<dbReference type="AlphaFoldDB" id="A0A6J4PVV6"/>
<feature type="transmembrane region" description="Helical" evidence="2">
    <location>
        <begin position="187"/>
        <end position="210"/>
    </location>
</feature>
<comment type="similarity">
    <text evidence="1">Belongs to the EamA transporter family.</text>
</comment>
<name>A0A6J4PVV6_9ACTN</name>
<evidence type="ECO:0000256" key="2">
    <source>
        <dbReference type="SAM" id="Phobius"/>
    </source>
</evidence>
<dbReference type="PANTHER" id="PTHR22911:SF76">
    <property type="entry name" value="EAMA DOMAIN-CONTAINING PROTEIN"/>
    <property type="match status" value="1"/>
</dbReference>
<dbReference type="Pfam" id="PF00892">
    <property type="entry name" value="EamA"/>
    <property type="match status" value="2"/>
</dbReference>
<keyword evidence="2" id="KW-0812">Transmembrane</keyword>
<feature type="domain" description="EamA" evidence="3">
    <location>
        <begin position="123"/>
        <end position="260"/>
    </location>
</feature>
<keyword evidence="2" id="KW-0472">Membrane</keyword>
<sequence length="269" mass="27977">MIRLADAPALAVAFWRCALGVVILLPPALLRRDAFPKGKTLYIGIASGLALGAHFGFWISSLDYTSVAASVVLVSNTPVFVAILAYLIFGEKTAPLSFAGILVALAGTVVIAQDDSAGSAAVLGNALALLGALTFTVYVLVGRSQRSAAEPVGVLPYSIVLYSAAAAALLPAALLSGDRVWGYGWETWFWLLAITLGPQILGHTVFNWALRYVEASVISGTVLAEPVIAALLAWLILSERPGTATLVGGAVVLAGIFLLLRGRRPAVAP</sequence>
<proteinExistence type="inferred from homology"/>
<dbReference type="SUPFAM" id="SSF103481">
    <property type="entry name" value="Multidrug resistance efflux transporter EmrE"/>
    <property type="match status" value="2"/>
</dbReference>
<dbReference type="GO" id="GO:0016020">
    <property type="term" value="C:membrane"/>
    <property type="evidence" value="ECO:0007669"/>
    <property type="project" value="InterPro"/>
</dbReference>
<dbReference type="PANTHER" id="PTHR22911">
    <property type="entry name" value="ACYL-MALONYL CONDENSING ENZYME-RELATED"/>
    <property type="match status" value="1"/>
</dbReference>
<feature type="transmembrane region" description="Helical" evidence="2">
    <location>
        <begin position="153"/>
        <end position="175"/>
    </location>
</feature>
<feature type="transmembrane region" description="Helical" evidence="2">
    <location>
        <begin position="243"/>
        <end position="260"/>
    </location>
</feature>
<feature type="transmembrane region" description="Helical" evidence="2">
    <location>
        <begin position="217"/>
        <end position="237"/>
    </location>
</feature>
<feature type="transmembrane region" description="Helical" evidence="2">
    <location>
        <begin position="119"/>
        <end position="141"/>
    </location>
</feature>
<dbReference type="InterPro" id="IPR000620">
    <property type="entry name" value="EamA_dom"/>
</dbReference>
<gene>
    <name evidence="4" type="ORF">AVDCRST_MAG01-01-2255</name>
</gene>
<reference evidence="4" key="1">
    <citation type="submission" date="2020-02" db="EMBL/GenBank/DDBJ databases">
        <authorList>
            <person name="Meier V. D."/>
        </authorList>
    </citation>
    <scope>NUCLEOTIDE SEQUENCE</scope>
    <source>
        <strain evidence="4">AVDCRST_MAG01</strain>
    </source>
</reference>
<feature type="transmembrane region" description="Helical" evidence="2">
    <location>
        <begin position="67"/>
        <end position="89"/>
    </location>
</feature>
<organism evidence="4">
    <name type="scientific">uncultured Rubrobacteraceae bacterium</name>
    <dbReference type="NCBI Taxonomy" id="349277"/>
    <lineage>
        <taxon>Bacteria</taxon>
        <taxon>Bacillati</taxon>
        <taxon>Actinomycetota</taxon>
        <taxon>Rubrobacteria</taxon>
        <taxon>Rubrobacterales</taxon>
        <taxon>Rubrobacteraceae</taxon>
        <taxon>environmental samples</taxon>
    </lineage>
</organism>
<dbReference type="InterPro" id="IPR037185">
    <property type="entry name" value="EmrE-like"/>
</dbReference>
<feature type="transmembrane region" description="Helical" evidence="2">
    <location>
        <begin position="12"/>
        <end position="29"/>
    </location>
</feature>
<feature type="transmembrane region" description="Helical" evidence="2">
    <location>
        <begin position="41"/>
        <end position="61"/>
    </location>
</feature>
<dbReference type="Gene3D" id="1.10.3730.20">
    <property type="match status" value="2"/>
</dbReference>
<feature type="domain" description="EamA" evidence="3">
    <location>
        <begin position="4"/>
        <end position="111"/>
    </location>
</feature>
<keyword evidence="2" id="KW-1133">Transmembrane helix</keyword>
<dbReference type="EMBL" id="CADCUW010000316">
    <property type="protein sequence ID" value="CAA9421001.1"/>
    <property type="molecule type" value="Genomic_DNA"/>
</dbReference>
<evidence type="ECO:0000259" key="3">
    <source>
        <dbReference type="Pfam" id="PF00892"/>
    </source>
</evidence>